<keyword evidence="2" id="KW-1185">Reference proteome</keyword>
<dbReference type="Proteomes" id="UP001432180">
    <property type="component" value="Chromosome"/>
</dbReference>
<gene>
    <name evidence="1" type="ORF">Thiowin_03000</name>
</gene>
<dbReference type="Gene3D" id="1.10.238.160">
    <property type="match status" value="1"/>
</dbReference>
<protein>
    <submittedName>
        <fullName evidence="1">Transcriptional regulator</fullName>
    </submittedName>
</protein>
<accession>A0ABZ0SCX1</accession>
<dbReference type="InterPro" id="IPR010260">
    <property type="entry name" value="AlpA"/>
</dbReference>
<evidence type="ECO:0000313" key="2">
    <source>
        <dbReference type="Proteomes" id="UP001432180"/>
    </source>
</evidence>
<evidence type="ECO:0000313" key="1">
    <source>
        <dbReference type="EMBL" id="WPL17956.1"/>
    </source>
</evidence>
<organism evidence="1 2">
    <name type="scientific">Thiorhodovibrio winogradskyi</name>
    <dbReference type="NCBI Taxonomy" id="77007"/>
    <lineage>
        <taxon>Bacteria</taxon>
        <taxon>Pseudomonadati</taxon>
        <taxon>Pseudomonadota</taxon>
        <taxon>Gammaproteobacteria</taxon>
        <taxon>Chromatiales</taxon>
        <taxon>Chromatiaceae</taxon>
        <taxon>Thiorhodovibrio</taxon>
    </lineage>
</organism>
<dbReference type="EMBL" id="CP121472">
    <property type="protein sequence ID" value="WPL17956.1"/>
    <property type="molecule type" value="Genomic_DNA"/>
</dbReference>
<dbReference type="Pfam" id="PF05930">
    <property type="entry name" value="Phage_AlpA"/>
    <property type="match status" value="1"/>
</dbReference>
<sequence length="112" mass="12426">MSTSVLRLPVVLERTGYSRSRLYARISEGLFPRPIALGRRMAAWPEHEVEAVIAAHIRETPEADMAQLVERLHSMRATFGLARHDEVMIGLSGAPEPERVLSESHGLAKLTA</sequence>
<name>A0ABZ0SCX1_9GAMM</name>
<reference evidence="1 2" key="1">
    <citation type="journal article" date="2023" name="Microorganisms">
        <title>Thiorhodovibrio frisius and Trv. litoralis spp. nov., Two Novel Members from a Clade of Fastidious Purple Sulfur Bacteria That Exhibit Unique Red-Shifted Light-Harvesting Capabilities.</title>
        <authorList>
            <person name="Methner A."/>
            <person name="Kuzyk S.B."/>
            <person name="Petersen J."/>
            <person name="Bauer S."/>
            <person name="Brinkmann H."/>
            <person name="Sichau K."/>
            <person name="Wanner G."/>
            <person name="Wolf J."/>
            <person name="Neumann-Schaal M."/>
            <person name="Henke P."/>
            <person name="Tank M."/>
            <person name="Sproer C."/>
            <person name="Bunk B."/>
            <person name="Overmann J."/>
        </authorList>
    </citation>
    <scope>NUCLEOTIDE SEQUENCE [LARGE SCALE GENOMIC DNA]</scope>
    <source>
        <strain evidence="1 2">DSM 6702</strain>
    </source>
</reference>
<proteinExistence type="predicted"/>